<reference evidence="4" key="1">
    <citation type="journal article" date="2019" name="Int. J. Syst. Evol. Microbiol.">
        <title>The Global Catalogue of Microorganisms (GCM) 10K type strain sequencing project: providing services to taxonomists for standard genome sequencing and annotation.</title>
        <authorList>
            <consortium name="The Broad Institute Genomics Platform"/>
            <consortium name="The Broad Institute Genome Sequencing Center for Infectious Disease"/>
            <person name="Wu L."/>
            <person name="Ma J."/>
        </authorList>
    </citation>
    <scope>NUCLEOTIDE SEQUENCE [LARGE SCALE GENOMIC DNA]</scope>
    <source>
        <strain evidence="4">JCM 15503</strain>
    </source>
</reference>
<evidence type="ECO:0000256" key="1">
    <source>
        <dbReference type="SAM" id="MobiDB-lite"/>
    </source>
</evidence>
<gene>
    <name evidence="3" type="ORF">GCM10009107_00320</name>
</gene>
<sequence>MNNFFCRLAPVVALGLPLLAPAQSRPPDPVDPKALAPALRYLSAFADYTRWQDIKTGDWRALNDALRDDGAAAGQEAPAMPLAAPPAARSPAPTVSLPAASAHGGHHPQGDAR</sequence>
<name>A0ABP3UNJ8_9BURK</name>
<feature type="compositionally biased region" description="Low complexity" evidence="1">
    <location>
        <begin position="77"/>
        <end position="93"/>
    </location>
</feature>
<dbReference type="RefSeq" id="WP_141283962.1">
    <property type="nucleotide sequence ID" value="NZ_BAAAEW010000001.1"/>
</dbReference>
<organism evidence="3 4">
    <name type="scientific">Ideonella azotifigens</name>
    <dbReference type="NCBI Taxonomy" id="513160"/>
    <lineage>
        <taxon>Bacteria</taxon>
        <taxon>Pseudomonadati</taxon>
        <taxon>Pseudomonadota</taxon>
        <taxon>Betaproteobacteria</taxon>
        <taxon>Burkholderiales</taxon>
        <taxon>Sphaerotilaceae</taxon>
        <taxon>Ideonella</taxon>
    </lineage>
</organism>
<dbReference type="EMBL" id="BAAAEW010000001">
    <property type="protein sequence ID" value="GAA0739528.1"/>
    <property type="molecule type" value="Genomic_DNA"/>
</dbReference>
<protein>
    <submittedName>
        <fullName evidence="3">Uncharacterized protein</fullName>
    </submittedName>
</protein>
<keyword evidence="2" id="KW-0732">Signal</keyword>
<feature type="signal peptide" evidence="2">
    <location>
        <begin position="1"/>
        <end position="22"/>
    </location>
</feature>
<evidence type="ECO:0000313" key="3">
    <source>
        <dbReference type="EMBL" id="GAA0739528.1"/>
    </source>
</evidence>
<dbReference type="Proteomes" id="UP001500279">
    <property type="component" value="Unassembled WGS sequence"/>
</dbReference>
<feature type="chain" id="PRO_5046812925" evidence="2">
    <location>
        <begin position="23"/>
        <end position="113"/>
    </location>
</feature>
<comment type="caution">
    <text evidence="3">The sequence shown here is derived from an EMBL/GenBank/DDBJ whole genome shotgun (WGS) entry which is preliminary data.</text>
</comment>
<accession>A0ABP3UNJ8</accession>
<proteinExistence type="predicted"/>
<keyword evidence="4" id="KW-1185">Reference proteome</keyword>
<evidence type="ECO:0000256" key="2">
    <source>
        <dbReference type="SAM" id="SignalP"/>
    </source>
</evidence>
<feature type="region of interest" description="Disordered" evidence="1">
    <location>
        <begin position="70"/>
        <end position="113"/>
    </location>
</feature>
<evidence type="ECO:0000313" key="4">
    <source>
        <dbReference type="Proteomes" id="UP001500279"/>
    </source>
</evidence>